<dbReference type="Proteomes" id="UP000002033">
    <property type="component" value="Chromosome"/>
</dbReference>
<keyword evidence="1" id="KW-0472">Membrane</keyword>
<reference evidence="3" key="1">
    <citation type="journal article" date="2011" name="J. Bacteriol.">
        <title>Genome sequences of eight morphologically diverse alphaproteobacteria.</title>
        <authorList>
            <consortium name="US DOE Joint Genome Institute"/>
            <person name="Brown P.J."/>
            <person name="Kysela D.T."/>
            <person name="Buechlein A."/>
            <person name="Hemmerich C."/>
            <person name="Brun Y.V."/>
        </authorList>
    </citation>
    <scope>NUCLEOTIDE SEQUENCE [LARGE SCALE GENOMIC DNA]</scope>
    <source>
        <strain evidence="3">ATCC 51888 / DSM 1869 / NCIB 11706 / TK 0415</strain>
    </source>
</reference>
<proteinExistence type="predicted"/>
<evidence type="ECO:0000313" key="3">
    <source>
        <dbReference type="Proteomes" id="UP000002033"/>
    </source>
</evidence>
<keyword evidence="1" id="KW-1133">Transmembrane helix</keyword>
<dbReference type="HOGENOM" id="CLU_098538_2_0_5"/>
<protein>
    <recommendedName>
        <fullName evidence="4">Transmembrane protein</fullName>
    </recommendedName>
</protein>
<dbReference type="KEGG" id="hdn:Hden_3324"/>
<evidence type="ECO:0008006" key="4">
    <source>
        <dbReference type="Google" id="ProtNLM"/>
    </source>
</evidence>
<keyword evidence="3" id="KW-1185">Reference proteome</keyword>
<gene>
    <name evidence="2" type="ordered locus">Hden_3324</name>
</gene>
<keyword evidence="1" id="KW-0812">Transmembrane</keyword>
<evidence type="ECO:0000313" key="2">
    <source>
        <dbReference type="EMBL" id="ADJ25117.1"/>
    </source>
</evidence>
<dbReference type="eggNOG" id="ENOG5032HG4">
    <property type="taxonomic scope" value="Bacteria"/>
</dbReference>
<dbReference type="RefSeq" id="WP_013217276.1">
    <property type="nucleotide sequence ID" value="NC_014313.1"/>
</dbReference>
<dbReference type="OrthoDB" id="7992954at2"/>
<dbReference type="EMBL" id="CP002083">
    <property type="protein sequence ID" value="ADJ25117.1"/>
    <property type="molecule type" value="Genomic_DNA"/>
</dbReference>
<feature type="transmembrane region" description="Helical" evidence="1">
    <location>
        <begin position="143"/>
        <end position="163"/>
    </location>
</feature>
<name>D8JXD6_HYPDA</name>
<dbReference type="InterPro" id="IPR025570">
    <property type="entry name" value="DUF4337"/>
</dbReference>
<organism evidence="2 3">
    <name type="scientific">Hyphomicrobium denitrificans (strain ATCC 51888 / DSM 1869 / NCIMB 11706 / TK 0415)</name>
    <dbReference type="NCBI Taxonomy" id="582899"/>
    <lineage>
        <taxon>Bacteria</taxon>
        <taxon>Pseudomonadati</taxon>
        <taxon>Pseudomonadota</taxon>
        <taxon>Alphaproteobacteria</taxon>
        <taxon>Hyphomicrobiales</taxon>
        <taxon>Hyphomicrobiaceae</taxon>
        <taxon>Hyphomicrobium</taxon>
    </lineage>
</organism>
<dbReference type="Pfam" id="PF14235">
    <property type="entry name" value="DUF4337"/>
    <property type="match status" value="1"/>
</dbReference>
<feature type="transmembrane region" description="Helical" evidence="1">
    <location>
        <begin position="22"/>
        <end position="40"/>
    </location>
</feature>
<evidence type="ECO:0000256" key="1">
    <source>
        <dbReference type="SAM" id="Phobius"/>
    </source>
</evidence>
<dbReference type="STRING" id="582899.Hden_3324"/>
<accession>D8JXD6</accession>
<feature type="transmembrane region" description="Helical" evidence="1">
    <location>
        <begin position="169"/>
        <end position="192"/>
    </location>
</feature>
<sequence length="198" mass="21200">MAFEELGRDADRENSKGRDKLVGVYIAILAVILAICSLGGSNAQQDATQQNIAASNVWAFFQAKNARRQALRLHADEFEVMLKATPAMPDDARKSIEEKVASYKELDKSLTSDPKSGEGLDELFNKGKSLEADRDQSLQRGPYFDYGQALLQIAIVLASVAIISGGNLVLLASFFLGALGSAATLGGFTLAFPLPFAG</sequence>
<dbReference type="AlphaFoldDB" id="D8JXD6"/>